<sequence>MNGKLQAKLVNAAKSGNLECFGKLCENYYSTLVAIAYSVLGDHHLAEDAAQSTYAKAITALPKLKDGDKFAAWLARICRNTASDMIKKRSRQYTTDDLSQLEASEKGDDTTPLIRQAIAELVPAEKEIICLRYYDQMSYQQMGEILGLSTAAINGRLKRAKQKIAEHLKRKNFGV</sequence>
<evidence type="ECO:0000259" key="6">
    <source>
        <dbReference type="Pfam" id="PF04542"/>
    </source>
</evidence>
<comment type="similarity">
    <text evidence="1">Belongs to the sigma-70 factor family. ECF subfamily.</text>
</comment>
<evidence type="ECO:0000256" key="3">
    <source>
        <dbReference type="ARBA" id="ARBA00023082"/>
    </source>
</evidence>
<organism evidence="8">
    <name type="scientific">marine sediment metagenome</name>
    <dbReference type="NCBI Taxonomy" id="412755"/>
    <lineage>
        <taxon>unclassified sequences</taxon>
        <taxon>metagenomes</taxon>
        <taxon>ecological metagenomes</taxon>
    </lineage>
</organism>
<dbReference type="PANTHER" id="PTHR43133:SF8">
    <property type="entry name" value="RNA POLYMERASE SIGMA FACTOR HI_1459-RELATED"/>
    <property type="match status" value="1"/>
</dbReference>
<comment type="caution">
    <text evidence="8">The sequence shown here is derived from an EMBL/GenBank/DDBJ whole genome shotgun (WGS) entry which is preliminary data.</text>
</comment>
<feature type="domain" description="RNA polymerase sigma factor 70 region 4 type 2" evidence="7">
    <location>
        <begin position="114"/>
        <end position="164"/>
    </location>
</feature>
<keyword evidence="5" id="KW-0804">Transcription</keyword>
<dbReference type="InterPro" id="IPR039425">
    <property type="entry name" value="RNA_pol_sigma-70-like"/>
</dbReference>
<reference evidence="8" key="1">
    <citation type="journal article" date="2015" name="Nature">
        <title>Complex archaea that bridge the gap between prokaryotes and eukaryotes.</title>
        <authorList>
            <person name="Spang A."/>
            <person name="Saw J.H."/>
            <person name="Jorgensen S.L."/>
            <person name="Zaremba-Niedzwiedzka K."/>
            <person name="Martijn J."/>
            <person name="Lind A.E."/>
            <person name="van Eijk R."/>
            <person name="Schleper C."/>
            <person name="Guy L."/>
            <person name="Ettema T.J."/>
        </authorList>
    </citation>
    <scope>NUCLEOTIDE SEQUENCE</scope>
</reference>
<protein>
    <submittedName>
        <fullName evidence="8">Uncharacterized protein</fullName>
    </submittedName>
</protein>
<dbReference type="InterPro" id="IPR013325">
    <property type="entry name" value="RNA_pol_sigma_r2"/>
</dbReference>
<evidence type="ECO:0000256" key="5">
    <source>
        <dbReference type="ARBA" id="ARBA00023163"/>
    </source>
</evidence>
<dbReference type="InterPro" id="IPR007627">
    <property type="entry name" value="RNA_pol_sigma70_r2"/>
</dbReference>
<accession>A0A0F8Y321</accession>
<evidence type="ECO:0000256" key="1">
    <source>
        <dbReference type="ARBA" id="ARBA00010641"/>
    </source>
</evidence>
<dbReference type="GO" id="GO:0006352">
    <property type="term" value="P:DNA-templated transcription initiation"/>
    <property type="evidence" value="ECO:0007669"/>
    <property type="project" value="InterPro"/>
</dbReference>
<keyword evidence="2" id="KW-0805">Transcription regulation</keyword>
<dbReference type="Gene3D" id="1.10.1740.10">
    <property type="match status" value="1"/>
</dbReference>
<dbReference type="EMBL" id="LAZR01059363">
    <property type="protein sequence ID" value="KKK67950.1"/>
    <property type="molecule type" value="Genomic_DNA"/>
</dbReference>
<dbReference type="InterPro" id="IPR013324">
    <property type="entry name" value="RNA_pol_sigma_r3/r4-like"/>
</dbReference>
<evidence type="ECO:0000256" key="4">
    <source>
        <dbReference type="ARBA" id="ARBA00023125"/>
    </source>
</evidence>
<dbReference type="CDD" id="cd06171">
    <property type="entry name" value="Sigma70_r4"/>
    <property type="match status" value="1"/>
</dbReference>
<dbReference type="Pfam" id="PF04542">
    <property type="entry name" value="Sigma70_r2"/>
    <property type="match status" value="1"/>
</dbReference>
<keyword evidence="3" id="KW-0731">Sigma factor</keyword>
<feature type="domain" description="RNA polymerase sigma-70 region 2" evidence="6">
    <location>
        <begin position="26"/>
        <end position="91"/>
    </location>
</feature>
<dbReference type="PANTHER" id="PTHR43133">
    <property type="entry name" value="RNA POLYMERASE ECF-TYPE SIGMA FACTO"/>
    <property type="match status" value="1"/>
</dbReference>
<dbReference type="NCBIfam" id="TIGR02937">
    <property type="entry name" value="sigma70-ECF"/>
    <property type="match status" value="1"/>
</dbReference>
<dbReference type="GO" id="GO:0003677">
    <property type="term" value="F:DNA binding"/>
    <property type="evidence" value="ECO:0007669"/>
    <property type="project" value="UniProtKB-KW"/>
</dbReference>
<gene>
    <name evidence="8" type="ORF">LCGC14_2948960</name>
</gene>
<evidence type="ECO:0000256" key="2">
    <source>
        <dbReference type="ARBA" id="ARBA00023015"/>
    </source>
</evidence>
<dbReference type="Gene3D" id="1.10.10.10">
    <property type="entry name" value="Winged helix-like DNA-binding domain superfamily/Winged helix DNA-binding domain"/>
    <property type="match status" value="1"/>
</dbReference>
<keyword evidence="4" id="KW-0238">DNA-binding</keyword>
<evidence type="ECO:0000259" key="7">
    <source>
        <dbReference type="Pfam" id="PF08281"/>
    </source>
</evidence>
<dbReference type="InterPro" id="IPR014284">
    <property type="entry name" value="RNA_pol_sigma-70_dom"/>
</dbReference>
<dbReference type="GO" id="GO:0016987">
    <property type="term" value="F:sigma factor activity"/>
    <property type="evidence" value="ECO:0007669"/>
    <property type="project" value="UniProtKB-KW"/>
</dbReference>
<dbReference type="SUPFAM" id="SSF88659">
    <property type="entry name" value="Sigma3 and sigma4 domains of RNA polymerase sigma factors"/>
    <property type="match status" value="1"/>
</dbReference>
<dbReference type="InterPro" id="IPR036388">
    <property type="entry name" value="WH-like_DNA-bd_sf"/>
</dbReference>
<evidence type="ECO:0000313" key="8">
    <source>
        <dbReference type="EMBL" id="KKK67950.1"/>
    </source>
</evidence>
<proteinExistence type="inferred from homology"/>
<dbReference type="AlphaFoldDB" id="A0A0F8Y321"/>
<name>A0A0F8Y321_9ZZZZ</name>
<dbReference type="SUPFAM" id="SSF88946">
    <property type="entry name" value="Sigma2 domain of RNA polymerase sigma factors"/>
    <property type="match status" value="1"/>
</dbReference>
<dbReference type="Pfam" id="PF08281">
    <property type="entry name" value="Sigma70_r4_2"/>
    <property type="match status" value="1"/>
</dbReference>
<dbReference type="InterPro" id="IPR013249">
    <property type="entry name" value="RNA_pol_sigma70_r4_t2"/>
</dbReference>